<gene>
    <name evidence="1" type="ORF">AG1IA_09032</name>
</gene>
<dbReference type="Proteomes" id="UP000011668">
    <property type="component" value="Unassembled WGS sequence"/>
</dbReference>
<keyword evidence="2" id="KW-1185">Reference proteome</keyword>
<dbReference type="EMBL" id="AFRT01002933">
    <property type="protein sequence ID" value="ELU36938.1"/>
    <property type="molecule type" value="Genomic_DNA"/>
</dbReference>
<organism evidence="1 2">
    <name type="scientific">Thanatephorus cucumeris (strain AG1-IA)</name>
    <name type="common">Rice sheath blight fungus</name>
    <name type="synonym">Rhizoctonia solani</name>
    <dbReference type="NCBI Taxonomy" id="983506"/>
    <lineage>
        <taxon>Eukaryota</taxon>
        <taxon>Fungi</taxon>
        <taxon>Dikarya</taxon>
        <taxon>Basidiomycota</taxon>
        <taxon>Agaricomycotina</taxon>
        <taxon>Agaricomycetes</taxon>
        <taxon>Cantharellales</taxon>
        <taxon>Ceratobasidiaceae</taxon>
        <taxon>Rhizoctonia</taxon>
        <taxon>Rhizoctonia solani AG-1</taxon>
    </lineage>
</organism>
<evidence type="ECO:0000313" key="2">
    <source>
        <dbReference type="Proteomes" id="UP000011668"/>
    </source>
</evidence>
<comment type="caution">
    <text evidence="1">The sequence shown here is derived from an EMBL/GenBank/DDBJ whole genome shotgun (WGS) entry which is preliminary data.</text>
</comment>
<dbReference type="AlphaFoldDB" id="L8WJE4"/>
<dbReference type="HOGENOM" id="CLU_1714556_0_0_1"/>
<name>L8WJE4_THACA</name>
<protein>
    <submittedName>
        <fullName evidence="1">Uncharacterized protein</fullName>
    </submittedName>
</protein>
<accession>L8WJE4</accession>
<proteinExistence type="predicted"/>
<sequence>MGLTVSVNHADARFGRGQLQPAPISSRVDELVGYEEGPGASIKVLEIAICLSYGDAPLQPDQGVCTFPCPLSYRVCRMQYYAGNITGQCDHRSRTDGGKNRNETSQPVRRLLYRRRYVSGETESLLGDKGLLAIDRNGVHSIDDIAENHRVVS</sequence>
<reference evidence="1 2" key="1">
    <citation type="journal article" date="2013" name="Nat. Commun.">
        <title>The evolution and pathogenic mechanisms of the rice sheath blight pathogen.</title>
        <authorList>
            <person name="Zheng A."/>
            <person name="Lin R."/>
            <person name="Xu L."/>
            <person name="Qin P."/>
            <person name="Tang C."/>
            <person name="Ai P."/>
            <person name="Zhang D."/>
            <person name="Liu Y."/>
            <person name="Sun Z."/>
            <person name="Feng H."/>
            <person name="Wang Y."/>
            <person name="Chen Y."/>
            <person name="Liang X."/>
            <person name="Fu R."/>
            <person name="Li Q."/>
            <person name="Zhang J."/>
            <person name="Yu X."/>
            <person name="Xie Z."/>
            <person name="Ding L."/>
            <person name="Guan P."/>
            <person name="Tang J."/>
            <person name="Liang Y."/>
            <person name="Wang S."/>
            <person name="Deng Q."/>
            <person name="Li S."/>
            <person name="Zhu J."/>
            <person name="Wang L."/>
            <person name="Liu H."/>
            <person name="Li P."/>
        </authorList>
    </citation>
    <scope>NUCLEOTIDE SEQUENCE [LARGE SCALE GENOMIC DNA]</scope>
    <source>
        <strain evidence="2">AG-1 IA</strain>
    </source>
</reference>
<evidence type="ECO:0000313" key="1">
    <source>
        <dbReference type="EMBL" id="ELU36938.1"/>
    </source>
</evidence>